<proteinExistence type="predicted"/>
<dbReference type="InterPro" id="IPR041373">
    <property type="entry name" value="RT_RNaseH"/>
</dbReference>
<dbReference type="EMBL" id="CP133619">
    <property type="protein sequence ID" value="WMV41971.1"/>
    <property type="molecule type" value="Genomic_DNA"/>
</dbReference>
<evidence type="ECO:0000313" key="9">
    <source>
        <dbReference type="Proteomes" id="UP001234989"/>
    </source>
</evidence>
<organism evidence="8 9">
    <name type="scientific">Solanum verrucosum</name>
    <dbReference type="NCBI Taxonomy" id="315347"/>
    <lineage>
        <taxon>Eukaryota</taxon>
        <taxon>Viridiplantae</taxon>
        <taxon>Streptophyta</taxon>
        <taxon>Embryophyta</taxon>
        <taxon>Tracheophyta</taxon>
        <taxon>Spermatophyta</taxon>
        <taxon>Magnoliopsida</taxon>
        <taxon>eudicotyledons</taxon>
        <taxon>Gunneridae</taxon>
        <taxon>Pentapetalae</taxon>
        <taxon>asterids</taxon>
        <taxon>lamiids</taxon>
        <taxon>Solanales</taxon>
        <taxon>Solanaceae</taxon>
        <taxon>Solanoideae</taxon>
        <taxon>Solaneae</taxon>
        <taxon>Solanum</taxon>
    </lineage>
</organism>
<keyword evidence="4" id="KW-0255">Endonuclease</keyword>
<evidence type="ECO:0000256" key="5">
    <source>
        <dbReference type="ARBA" id="ARBA00022801"/>
    </source>
</evidence>
<dbReference type="CDD" id="cd09274">
    <property type="entry name" value="RNase_HI_RT_Ty3"/>
    <property type="match status" value="1"/>
</dbReference>
<gene>
    <name evidence="8" type="ORF">MTR67_035356</name>
</gene>
<dbReference type="InterPro" id="IPR043502">
    <property type="entry name" value="DNA/RNA_pol_sf"/>
</dbReference>
<evidence type="ECO:0000313" key="8">
    <source>
        <dbReference type="EMBL" id="WMV41971.1"/>
    </source>
</evidence>
<evidence type="ECO:0000256" key="6">
    <source>
        <dbReference type="ARBA" id="ARBA00022918"/>
    </source>
</evidence>
<evidence type="ECO:0000256" key="4">
    <source>
        <dbReference type="ARBA" id="ARBA00022759"/>
    </source>
</evidence>
<evidence type="ECO:0000259" key="7">
    <source>
        <dbReference type="Pfam" id="PF17917"/>
    </source>
</evidence>
<dbReference type="Gene3D" id="3.30.70.270">
    <property type="match status" value="1"/>
</dbReference>
<evidence type="ECO:0000256" key="1">
    <source>
        <dbReference type="ARBA" id="ARBA00022679"/>
    </source>
</evidence>
<keyword evidence="6" id="KW-0695">RNA-directed DNA polymerase</keyword>
<sequence length="248" mass="28855">MSFSSTNVPSAFMELMNGEFQPYMDSFVIVFIYDILVYSKTGEDHDRHLRIESVDFIVYCDAFGVGLGGVLKKKAKVITYASRHSKTDERNYSTHDVSSIVFVFKLWQHYLYGVHCEVFTDHRSLQYIFSQRDLNLRQRRWLELLKDYDITILYHPRKANVVIDALSRKTSSMGSLTAISVKERPLATDIHRLVNVSLGLPLKLVLLKRRCDRLIEGRAVLRVCLSEAWYKKWLEYYGLIQRNGSASR</sequence>
<keyword evidence="1" id="KW-0808">Transferase</keyword>
<feature type="domain" description="Reverse transcriptase RNase H-like" evidence="7">
    <location>
        <begin position="55"/>
        <end position="148"/>
    </location>
</feature>
<evidence type="ECO:0000256" key="2">
    <source>
        <dbReference type="ARBA" id="ARBA00022695"/>
    </source>
</evidence>
<dbReference type="AlphaFoldDB" id="A0AAF0ZJS6"/>
<reference evidence="8" key="1">
    <citation type="submission" date="2023-08" db="EMBL/GenBank/DDBJ databases">
        <title>A de novo genome assembly of Solanum verrucosum Schlechtendal, a Mexican diploid species geographically isolated from the other diploid A-genome species in potato relatives.</title>
        <authorList>
            <person name="Hosaka K."/>
        </authorList>
    </citation>
    <scope>NUCLEOTIDE SEQUENCE</scope>
    <source>
        <tissue evidence="8">Young leaves</tissue>
    </source>
</reference>
<name>A0AAF0ZJS6_SOLVR</name>
<accession>A0AAF0ZJS6</accession>
<protein>
    <recommendedName>
        <fullName evidence="7">Reverse transcriptase RNase H-like domain-containing protein</fullName>
    </recommendedName>
</protein>
<dbReference type="Pfam" id="PF17917">
    <property type="entry name" value="RT_RNaseH"/>
    <property type="match status" value="1"/>
</dbReference>
<dbReference type="PANTHER" id="PTHR34072">
    <property type="entry name" value="ENZYMATIC POLYPROTEIN-RELATED"/>
    <property type="match status" value="1"/>
</dbReference>
<dbReference type="SUPFAM" id="SSF56672">
    <property type="entry name" value="DNA/RNA polymerases"/>
    <property type="match status" value="1"/>
</dbReference>
<dbReference type="Proteomes" id="UP001234989">
    <property type="component" value="Chromosome 8"/>
</dbReference>
<evidence type="ECO:0000256" key="3">
    <source>
        <dbReference type="ARBA" id="ARBA00022722"/>
    </source>
</evidence>
<dbReference type="GO" id="GO:0016787">
    <property type="term" value="F:hydrolase activity"/>
    <property type="evidence" value="ECO:0007669"/>
    <property type="project" value="UniProtKB-KW"/>
</dbReference>
<keyword evidence="2" id="KW-0548">Nucleotidyltransferase</keyword>
<dbReference type="GO" id="GO:0003964">
    <property type="term" value="F:RNA-directed DNA polymerase activity"/>
    <property type="evidence" value="ECO:0007669"/>
    <property type="project" value="UniProtKB-KW"/>
</dbReference>
<keyword evidence="9" id="KW-1185">Reference proteome</keyword>
<keyword evidence="3" id="KW-0540">Nuclease</keyword>
<dbReference type="PANTHER" id="PTHR34072:SF52">
    <property type="entry name" value="RIBONUCLEASE H"/>
    <property type="match status" value="1"/>
</dbReference>
<dbReference type="InterPro" id="IPR043128">
    <property type="entry name" value="Rev_trsase/Diguanyl_cyclase"/>
</dbReference>
<keyword evidence="5" id="KW-0378">Hydrolase</keyword>
<dbReference type="GO" id="GO:0004519">
    <property type="term" value="F:endonuclease activity"/>
    <property type="evidence" value="ECO:0007669"/>
    <property type="project" value="UniProtKB-KW"/>
</dbReference>